<reference evidence="1 2" key="1">
    <citation type="submission" date="2020-08" db="EMBL/GenBank/DDBJ databases">
        <title>Genomic Encyclopedia of Type Strains, Phase IV (KMG-IV): sequencing the most valuable type-strain genomes for metagenomic binning, comparative biology and taxonomic classification.</title>
        <authorList>
            <person name="Goeker M."/>
        </authorList>
    </citation>
    <scope>NUCLEOTIDE SEQUENCE [LARGE SCALE GENOMIC DNA]</scope>
    <source>
        <strain evidence="1 2">DSM 23211</strain>
    </source>
</reference>
<comment type="caution">
    <text evidence="1">The sequence shown here is derived from an EMBL/GenBank/DDBJ whole genome shotgun (WGS) entry which is preliminary data.</text>
</comment>
<keyword evidence="2" id="KW-1185">Reference proteome</keyword>
<proteinExistence type="predicted"/>
<dbReference type="EMBL" id="JACHES010000001">
    <property type="protein sequence ID" value="MBB6175627.1"/>
    <property type="molecule type" value="Genomic_DNA"/>
</dbReference>
<organism evidence="1 2">
    <name type="scientific">Anoxybacillus tengchongensis</name>
    <dbReference type="NCBI Taxonomy" id="576944"/>
    <lineage>
        <taxon>Bacteria</taxon>
        <taxon>Bacillati</taxon>
        <taxon>Bacillota</taxon>
        <taxon>Bacilli</taxon>
        <taxon>Bacillales</taxon>
        <taxon>Anoxybacillaceae</taxon>
        <taxon>Anoxybacillus</taxon>
    </lineage>
</organism>
<sequence>MGSIDSFDVLFAGSLNNEIVRQIARDGVVIYEK</sequence>
<dbReference type="AlphaFoldDB" id="A0A7W9YP38"/>
<protein>
    <submittedName>
        <fullName evidence="1">Uncharacterized protein</fullName>
    </submittedName>
</protein>
<name>A0A7W9YP38_9BACL</name>
<evidence type="ECO:0000313" key="2">
    <source>
        <dbReference type="Proteomes" id="UP000523528"/>
    </source>
</evidence>
<gene>
    <name evidence="1" type="ORF">HNQ82_000437</name>
</gene>
<accession>A0A7W9YP38</accession>
<dbReference type="Proteomes" id="UP000523528">
    <property type="component" value="Unassembled WGS sequence"/>
</dbReference>
<evidence type="ECO:0000313" key="1">
    <source>
        <dbReference type="EMBL" id="MBB6175627.1"/>
    </source>
</evidence>